<sequence length="245" mass="26939">MPLQRIFDAIEQGRLHDAAVVTDVKKSRQILNLVAYCQFALAGVVTHLKIKLCPTLTDGDIVSAALRSGDISLTGSGRYSAGLVAAVRAAAGVTSDTTARGYLNRLLILVLSPDYFRVALFGISRCISAPSAFWATLVDELCREGHLPAIGDEVHWEPIQVSDPDRYYTVTCVVRHEFLKTTRGPGTFALILQYEGYSGLSIVWLNADLGLVRCVRDYLAEHDLERHADASWLVELTDTEESDDE</sequence>
<comment type="caution">
    <text evidence="1">The sequence shown here is derived from an EMBL/GenBank/DDBJ whole genome shotgun (WGS) entry which is preliminary data.</text>
</comment>
<dbReference type="AlphaFoldDB" id="A0A8J6B046"/>
<organism evidence="1 2">
    <name type="scientific">Carpediemonas membranifera</name>
    <dbReference type="NCBI Taxonomy" id="201153"/>
    <lineage>
        <taxon>Eukaryota</taxon>
        <taxon>Metamonada</taxon>
        <taxon>Carpediemonas-like organisms</taxon>
        <taxon>Carpediemonas</taxon>
    </lineage>
</organism>
<reference evidence="1" key="1">
    <citation type="submission" date="2021-05" db="EMBL/GenBank/DDBJ databases">
        <title>A free-living protist that lacks canonical eukaryotic 1 DNA replication and segregation systems.</title>
        <authorList>
            <person name="Salas-Leiva D.E."/>
            <person name="Tromer E.C."/>
            <person name="Curtis B.A."/>
            <person name="Jerlstrom-Hultqvist J."/>
            <person name="Kolisko M."/>
            <person name="Yi Z."/>
            <person name="Salas-Leiva J.S."/>
            <person name="Gallot-Lavallee L."/>
            <person name="Kops G.J.P.L."/>
            <person name="Archibald J.M."/>
            <person name="Simpson A.G.B."/>
            <person name="Roger A.J."/>
        </authorList>
    </citation>
    <scope>NUCLEOTIDE SEQUENCE</scope>
    <source>
        <strain evidence="1">BICM</strain>
    </source>
</reference>
<accession>A0A8J6B046</accession>
<dbReference type="Proteomes" id="UP000717585">
    <property type="component" value="Unassembled WGS sequence"/>
</dbReference>
<protein>
    <submittedName>
        <fullName evidence="1">Uncharacterized protein</fullName>
    </submittedName>
</protein>
<keyword evidence="2" id="KW-1185">Reference proteome</keyword>
<name>A0A8J6B046_9EUKA</name>
<evidence type="ECO:0000313" key="1">
    <source>
        <dbReference type="EMBL" id="KAG9396455.1"/>
    </source>
</evidence>
<gene>
    <name evidence="1" type="ORF">J8273_1427</name>
</gene>
<evidence type="ECO:0000313" key="2">
    <source>
        <dbReference type="Proteomes" id="UP000717585"/>
    </source>
</evidence>
<proteinExistence type="predicted"/>
<dbReference type="EMBL" id="JAHDYR010000005">
    <property type="protein sequence ID" value="KAG9396455.1"/>
    <property type="molecule type" value="Genomic_DNA"/>
</dbReference>